<feature type="domain" description="Carrier" evidence="8">
    <location>
        <begin position="2292"/>
        <end position="2369"/>
    </location>
</feature>
<dbReference type="InterPro" id="IPR013154">
    <property type="entry name" value="ADH-like_N"/>
</dbReference>
<dbReference type="GO" id="GO:0004312">
    <property type="term" value="F:fatty acid synthase activity"/>
    <property type="evidence" value="ECO:0007669"/>
    <property type="project" value="TreeGrafter"/>
</dbReference>
<evidence type="ECO:0000256" key="3">
    <source>
        <dbReference type="ARBA" id="ARBA00022679"/>
    </source>
</evidence>
<feature type="region of interest" description="N-terminal hotdog fold" evidence="6">
    <location>
        <begin position="933"/>
        <end position="1072"/>
    </location>
</feature>
<dbReference type="SMART" id="SM00829">
    <property type="entry name" value="PKS_ER"/>
    <property type="match status" value="1"/>
</dbReference>
<evidence type="ECO:0000256" key="4">
    <source>
        <dbReference type="ARBA" id="ARBA00023002"/>
    </source>
</evidence>
<dbReference type="InterPro" id="IPR050091">
    <property type="entry name" value="PKS_NRPS_Biosynth_Enz"/>
</dbReference>
<evidence type="ECO:0000256" key="6">
    <source>
        <dbReference type="PROSITE-ProRule" id="PRU01363"/>
    </source>
</evidence>
<keyword evidence="1" id="KW-0596">Phosphopantetheine</keyword>
<keyword evidence="4" id="KW-0560">Oxidoreductase</keyword>
<keyword evidence="5" id="KW-0511">Multifunctional enzyme</keyword>
<feature type="region of interest" description="Disordered" evidence="7">
    <location>
        <begin position="1624"/>
        <end position="1644"/>
    </location>
</feature>
<dbReference type="PROSITE" id="PS51257">
    <property type="entry name" value="PROKAR_LIPOPROTEIN"/>
    <property type="match status" value="1"/>
</dbReference>
<dbReference type="PANTHER" id="PTHR43775:SF18">
    <property type="entry name" value="ENZYME, PUTATIVE (JCVI)-RELATED"/>
    <property type="match status" value="1"/>
</dbReference>
<proteinExistence type="predicted"/>
<dbReference type="GO" id="GO:0044550">
    <property type="term" value="P:secondary metabolite biosynthetic process"/>
    <property type="evidence" value="ECO:0007669"/>
    <property type="project" value="TreeGrafter"/>
</dbReference>
<dbReference type="InterPro" id="IPR049552">
    <property type="entry name" value="PKS_DH_N"/>
</dbReference>
<organism evidence="11 12">
    <name type="scientific">Plectosphaerella cucumerina</name>
    <dbReference type="NCBI Taxonomy" id="40658"/>
    <lineage>
        <taxon>Eukaryota</taxon>
        <taxon>Fungi</taxon>
        <taxon>Dikarya</taxon>
        <taxon>Ascomycota</taxon>
        <taxon>Pezizomycotina</taxon>
        <taxon>Sordariomycetes</taxon>
        <taxon>Hypocreomycetidae</taxon>
        <taxon>Glomerellales</taxon>
        <taxon>Plectosphaerellaceae</taxon>
        <taxon>Plectosphaerella</taxon>
    </lineage>
</organism>
<dbReference type="SUPFAM" id="SSF50129">
    <property type="entry name" value="GroES-like"/>
    <property type="match status" value="1"/>
</dbReference>
<dbReference type="InterPro" id="IPR013968">
    <property type="entry name" value="PKS_KR"/>
</dbReference>
<dbReference type="InterPro" id="IPR042104">
    <property type="entry name" value="PKS_dehydratase_sf"/>
</dbReference>
<dbReference type="Gene3D" id="1.10.1200.10">
    <property type="entry name" value="ACP-like"/>
    <property type="match status" value="1"/>
</dbReference>
<dbReference type="Pfam" id="PF21089">
    <property type="entry name" value="PKS_DH_N"/>
    <property type="match status" value="1"/>
</dbReference>
<evidence type="ECO:0000259" key="9">
    <source>
        <dbReference type="PROSITE" id="PS52004"/>
    </source>
</evidence>
<feature type="domain" description="Ketosynthase family 3 (KS3)" evidence="9">
    <location>
        <begin position="18"/>
        <end position="445"/>
    </location>
</feature>
<dbReference type="GO" id="GO:1901336">
    <property type="term" value="P:lactone biosynthetic process"/>
    <property type="evidence" value="ECO:0007669"/>
    <property type="project" value="UniProtKB-ARBA"/>
</dbReference>
<dbReference type="PROSITE" id="PS52019">
    <property type="entry name" value="PKS_MFAS_DH"/>
    <property type="match status" value="1"/>
</dbReference>
<evidence type="ECO:0000313" key="12">
    <source>
        <dbReference type="Proteomes" id="UP000813385"/>
    </source>
</evidence>
<dbReference type="InterPro" id="IPR016035">
    <property type="entry name" value="Acyl_Trfase/lysoPLipase"/>
</dbReference>
<dbReference type="Gene3D" id="3.30.70.3290">
    <property type="match status" value="1"/>
</dbReference>
<feature type="active site" description="Proton donor; for dehydratase activity" evidence="6">
    <location>
        <position position="1156"/>
    </location>
</feature>
<dbReference type="SMART" id="SM00825">
    <property type="entry name" value="PKS_KS"/>
    <property type="match status" value="1"/>
</dbReference>
<comment type="caution">
    <text evidence="11">The sequence shown here is derived from an EMBL/GenBank/DDBJ whole genome shotgun (WGS) entry which is preliminary data.</text>
</comment>
<dbReference type="Pfam" id="PF08659">
    <property type="entry name" value="KR"/>
    <property type="match status" value="1"/>
</dbReference>
<dbReference type="Pfam" id="PF00109">
    <property type="entry name" value="ketoacyl-synt"/>
    <property type="match status" value="1"/>
</dbReference>
<evidence type="ECO:0000256" key="5">
    <source>
        <dbReference type="ARBA" id="ARBA00023268"/>
    </source>
</evidence>
<dbReference type="CDD" id="cd00833">
    <property type="entry name" value="PKS"/>
    <property type="match status" value="1"/>
</dbReference>
<dbReference type="PANTHER" id="PTHR43775">
    <property type="entry name" value="FATTY ACID SYNTHASE"/>
    <property type="match status" value="1"/>
</dbReference>
<dbReference type="Pfam" id="PF16197">
    <property type="entry name" value="KAsynt_C_assoc"/>
    <property type="match status" value="1"/>
</dbReference>
<dbReference type="InterPro" id="IPR049551">
    <property type="entry name" value="PKS_DH_C"/>
</dbReference>
<evidence type="ECO:0000256" key="7">
    <source>
        <dbReference type="SAM" id="MobiDB-lite"/>
    </source>
</evidence>
<dbReference type="InterPro" id="IPR020807">
    <property type="entry name" value="PKS_DH"/>
</dbReference>
<dbReference type="Pfam" id="PF02801">
    <property type="entry name" value="Ketoacyl-synt_C"/>
    <property type="match status" value="1"/>
</dbReference>
<accession>A0A8K0TAL9</accession>
<dbReference type="InterPro" id="IPR016036">
    <property type="entry name" value="Malonyl_transacylase_ACP-bd"/>
</dbReference>
<dbReference type="InterPro" id="IPR018201">
    <property type="entry name" value="Ketoacyl_synth_AS"/>
</dbReference>
<dbReference type="Pfam" id="PF13602">
    <property type="entry name" value="ADH_zinc_N_2"/>
    <property type="match status" value="1"/>
</dbReference>
<dbReference type="SMART" id="SM00822">
    <property type="entry name" value="PKS_KR"/>
    <property type="match status" value="1"/>
</dbReference>
<dbReference type="SMART" id="SM00823">
    <property type="entry name" value="PKS_PP"/>
    <property type="match status" value="1"/>
</dbReference>
<dbReference type="GO" id="GO:0016491">
    <property type="term" value="F:oxidoreductase activity"/>
    <property type="evidence" value="ECO:0007669"/>
    <property type="project" value="UniProtKB-KW"/>
</dbReference>
<dbReference type="EMBL" id="JAGPXD010000004">
    <property type="protein sequence ID" value="KAH7358079.1"/>
    <property type="molecule type" value="Genomic_DNA"/>
</dbReference>
<keyword evidence="2" id="KW-0597">Phosphoprotein</keyword>
<reference evidence="11" key="1">
    <citation type="journal article" date="2021" name="Nat. Commun.">
        <title>Genetic determinants of endophytism in the Arabidopsis root mycobiome.</title>
        <authorList>
            <person name="Mesny F."/>
            <person name="Miyauchi S."/>
            <person name="Thiergart T."/>
            <person name="Pickel B."/>
            <person name="Atanasova L."/>
            <person name="Karlsson M."/>
            <person name="Huettel B."/>
            <person name="Barry K.W."/>
            <person name="Haridas S."/>
            <person name="Chen C."/>
            <person name="Bauer D."/>
            <person name="Andreopoulos W."/>
            <person name="Pangilinan J."/>
            <person name="LaButti K."/>
            <person name="Riley R."/>
            <person name="Lipzen A."/>
            <person name="Clum A."/>
            <person name="Drula E."/>
            <person name="Henrissat B."/>
            <person name="Kohler A."/>
            <person name="Grigoriev I.V."/>
            <person name="Martin F.M."/>
            <person name="Hacquard S."/>
        </authorList>
    </citation>
    <scope>NUCLEOTIDE SEQUENCE</scope>
    <source>
        <strain evidence="11">MPI-CAGE-AT-0016</strain>
    </source>
</reference>
<evidence type="ECO:0000259" key="10">
    <source>
        <dbReference type="PROSITE" id="PS52019"/>
    </source>
</evidence>
<dbReference type="InterPro" id="IPR016039">
    <property type="entry name" value="Thiolase-like"/>
</dbReference>
<dbReference type="Gene3D" id="3.40.366.10">
    <property type="entry name" value="Malonyl-Coenzyme A Acyl Carrier Protein, domain 2"/>
    <property type="match status" value="1"/>
</dbReference>
<dbReference type="InterPro" id="IPR056501">
    <property type="entry name" value="NAD-bd_HRPKS_sdrA"/>
</dbReference>
<dbReference type="InterPro" id="IPR014043">
    <property type="entry name" value="Acyl_transferase_dom"/>
</dbReference>
<dbReference type="Gene3D" id="3.40.47.10">
    <property type="match status" value="1"/>
</dbReference>
<keyword evidence="3" id="KW-0808">Transferase</keyword>
<dbReference type="SUPFAM" id="SSF47336">
    <property type="entry name" value="ACP-like"/>
    <property type="match status" value="1"/>
</dbReference>
<dbReference type="Pfam" id="PF14765">
    <property type="entry name" value="PS-DH"/>
    <property type="match status" value="1"/>
</dbReference>
<dbReference type="Pfam" id="PF00698">
    <property type="entry name" value="Acyl_transf_1"/>
    <property type="match status" value="1"/>
</dbReference>
<feature type="region of interest" description="C-terminal hotdog fold" evidence="6">
    <location>
        <begin position="1085"/>
        <end position="1252"/>
    </location>
</feature>
<dbReference type="FunFam" id="3.40.50.720:FF:000209">
    <property type="entry name" value="Polyketide synthase Pks12"/>
    <property type="match status" value="1"/>
</dbReference>
<dbReference type="InterPro" id="IPR036291">
    <property type="entry name" value="NAD(P)-bd_dom_sf"/>
</dbReference>
<dbReference type="OrthoDB" id="329835at2759"/>
<dbReference type="Pfam" id="PF08240">
    <property type="entry name" value="ADH_N"/>
    <property type="match status" value="1"/>
</dbReference>
<dbReference type="Gene3D" id="3.90.180.10">
    <property type="entry name" value="Medium-chain alcohol dehydrogenases, catalytic domain"/>
    <property type="match status" value="1"/>
</dbReference>
<dbReference type="InterPro" id="IPR049900">
    <property type="entry name" value="PKS_mFAS_DH"/>
</dbReference>
<evidence type="ECO:0000256" key="1">
    <source>
        <dbReference type="ARBA" id="ARBA00022450"/>
    </source>
</evidence>
<dbReference type="InterPro" id="IPR020841">
    <property type="entry name" value="PKS_Beta-ketoAc_synthase_dom"/>
</dbReference>
<evidence type="ECO:0000256" key="2">
    <source>
        <dbReference type="ARBA" id="ARBA00022553"/>
    </source>
</evidence>
<dbReference type="CDD" id="cd05195">
    <property type="entry name" value="enoyl_red"/>
    <property type="match status" value="1"/>
</dbReference>
<evidence type="ECO:0000259" key="8">
    <source>
        <dbReference type="PROSITE" id="PS50075"/>
    </source>
</evidence>
<protein>
    <submittedName>
        <fullName evidence="11">Reducing type I polyketide synthase</fullName>
    </submittedName>
</protein>
<dbReference type="SUPFAM" id="SSF52151">
    <property type="entry name" value="FabD/lysophospholipase-like"/>
    <property type="match status" value="1"/>
</dbReference>
<dbReference type="InterPro" id="IPR014031">
    <property type="entry name" value="Ketoacyl_synth_C"/>
</dbReference>
<dbReference type="InterPro" id="IPR057326">
    <property type="entry name" value="KR_dom"/>
</dbReference>
<dbReference type="Gene3D" id="3.40.50.720">
    <property type="entry name" value="NAD(P)-binding Rossmann-like Domain"/>
    <property type="match status" value="3"/>
</dbReference>
<dbReference type="PROSITE" id="PS00606">
    <property type="entry name" value="KS3_1"/>
    <property type="match status" value="1"/>
</dbReference>
<dbReference type="InterPro" id="IPR014030">
    <property type="entry name" value="Ketoacyl_synth_N"/>
</dbReference>
<dbReference type="InterPro" id="IPR011032">
    <property type="entry name" value="GroES-like_sf"/>
</dbReference>
<dbReference type="InterPro" id="IPR020806">
    <property type="entry name" value="PKS_PP-bd"/>
</dbReference>
<feature type="domain" description="PKS/mFAS DH" evidence="10">
    <location>
        <begin position="933"/>
        <end position="1252"/>
    </location>
</feature>
<sequence length="2374" mass="259041">MGESSKAPHGADAQPWLQHPVAVVGMSCRLPGGCTDPQKLWDFLFRGLVADITPPESRFRLAGHYDGSGKPGTMHCPGGMFIEDMDPAAFDAPFFNIRRADATSMDPQQRILLEVIYECLENAGVPLDILEGKKVGCLVGCNSCDYEVASIRDLDDQLPNQATGFSRCILSNRVSHFLDITGPSITIDTACSSTLIAMDIACRFLGSHQANGMLVAGSTLYTDPGCIMDCGAMSGAWSSTGRCHTFDAKADGYVRAEGFNVVYLKRLEDAIRDGDPIRGVIRGTAVNSDGRTPSLTFPSSEAHARAIRDAYRNAGITSFNGTGYLECHGTGTLAGDPIEVEGIGSVFGPSREADRPLNIGSIKANIGHSEAAAGLSGLVKTIMILEKGIIPGTPTFLKPNPRIDFDGAGVRASRTRLRWPEDTPRRASVNSFGFGGANAHAVLEGAEYFLGKKPTGFVSSYAADALGHVEEEDVERRPYILVFSGNNADAMKRNAAAMSSHLIKPNVRVDLQDVAYTLSERRTRHFHSGFCITRTSDFQPELETTGKKATAIPKVAFVFTGQGAQLERMGKDLIKTFPVAAATICSLDAALQTLTNPPTWSLMDELTQKRDAADIQRPQYSQPLVTALQLAMLAVLEDWNVNPNAVVGHSSGEIAAAVAAGRLTPEQAIQIAYLRGQAVNTSPDQPLGMLAVGVSEDEIEPYLTPDVFIACHNSPRSLTLSGSKAALAAVEASLQADDHFARALKVDVAYHCPHMAESAAVYETMLVENVQRPSQSTNKAVMFSSVTGDQVGQDTVLEHAYWRDNMANPVRFTQALTAMLSRPGSPDVLVEIGPSNALAGPIGQIIAALPQSKKQPPRYVSAAKRGPETLEALLNAAGTLWVAGIKVDLRRANGYDSPNFVVDLPNYSWDHSNRYWHECLASRDWRFRRFLQHDLVGNKMPGVPWEAPVFSRTLVLSEQPWLRDHEVNGQIIFPASCFWAMAMEGARQTVTVNVWDARPEGAPEKFLYILKDTRVVRGLILSEDAATHLRLTITPMRGSPREWYQFKIMTLDTDDTWTTHCEGLVRIDERSSLPTPPAEKFKDTDFTAKGKDAYSILGLTGYNYGPNFQRLLDHEWVWGSRRARAQISMKEAESKPDGSQKVLKQSYYPVHPVVVDSFLQFSGFPMRQIGRNIADGLVLVPGGIDGLVMSSDGNFGDVCVMSCEANFVGTGGRADYAPNNIVSGGTYDLERGSTVLQMTGLRFDVLSAVGDPTTEHVYAHMSWEIDPFLSSDATCSVFRDAGDLNDRMGGELSEERALSLIHRHSPALKVLEVSLSTTDTSCIWLKNGRGEKAEYHFVSSAPRAIASLVEQHAESKNIHTQLVDFDNPEAEISAKDMDLAILRMNDDSGQAARAAILAIRGALGENGRLLQVFNNDNRDSIKSKPDVKDLFFPAEPFSLRTGFYVKTGSMFSWVLKPRPERTRITCLRFMSSSQKLSEVIEMFEGEWKLDHKVTTADIKPGSVVIVVDELVEDVMSTLNSYQWNMLQDLIAKECRILWVTCGGQMSVTNPDRGAAQGFFRSMRNEETHMRTMTLDVEKPLGNNTMSSISMCLSTLLEDKPDMDCEFVERNGLIHVPRLHEDPGLNEAKYDHSKGRTPYKADPRTRDATVSLVADEGGSLDSIRFQEVTSQRLPPPPAGFAEIEIHAAGLNFKDVAIAMGIVPGDKKALGGEGSGVVTRVGKGVEHVKPGQRVVFIWPGAFSNRVQVLVQSVQVIPDWMSFEDAASLSVVYLTALHGLGGLAGLRKGQSVLIHTATGGVGNAAIQYCQHIGAEIYATAGTDEKRTALHKMYLIPKDRIFSSRTDDFEREIARLTAGRGIDVILNTTSGELLEASWNLVAEGGTMIELGRKDIGMHNRLAMEPFGRGASFRAFDLSQFRNFGAHGGAELRKLYEELFVLLRTGKCNLPQPLHRFSWVNIDEAFRFMASGKHMGKIIVSHGTPEESEVKITPSPREYEYRDDVSYLIVGGIKGLCGSIAVDLAKRGVKNIAVMSRTGSDGEEKSRMVLRHIKALGSHIDIIKGDITNIEDVRRAFSETRHPVGGIIQGAVTLTPGQDKPVSSMTIDQFHGAYKCKVQGTWNLHNVALERKLKLEFFTMMSSIANVVGGKAQANYVAANSFLDSFSLYRHGLGLVAHTINLGAVDGTGFIDEHDDIRERLASDPDLFLVNEPLLAKMVQYSILQQQEAPITPASRDRMVTGLRLPIAPSSPLVADPRMRGLIASQDAAATGAAAGRQGSDEASELKVLLRSGTRDSPVVDLMISVASSWLAKTLRLHDAVEPERPLSIYGLDSLATVEFRNWVRSEFGAVLSVVDITRAISLAHLAEAIVARAGTASA</sequence>
<dbReference type="PROSITE" id="PS52004">
    <property type="entry name" value="KS3_2"/>
    <property type="match status" value="1"/>
</dbReference>
<dbReference type="SMART" id="SM00826">
    <property type="entry name" value="PKS_DH"/>
    <property type="match status" value="1"/>
</dbReference>
<keyword evidence="12" id="KW-1185">Reference proteome</keyword>
<dbReference type="PROSITE" id="PS50075">
    <property type="entry name" value="CARRIER"/>
    <property type="match status" value="1"/>
</dbReference>
<dbReference type="InterPro" id="IPR032821">
    <property type="entry name" value="PKS_assoc"/>
</dbReference>
<feature type="active site" description="Proton acceptor; for dehydratase activity" evidence="6">
    <location>
        <position position="965"/>
    </location>
</feature>
<dbReference type="SUPFAM" id="SSF55048">
    <property type="entry name" value="Probable ACP-binding domain of malonyl-CoA ACP transacylase"/>
    <property type="match status" value="1"/>
</dbReference>
<dbReference type="SUPFAM" id="SSF53901">
    <property type="entry name" value="Thiolase-like"/>
    <property type="match status" value="1"/>
</dbReference>
<dbReference type="GO" id="GO:0031177">
    <property type="term" value="F:phosphopantetheine binding"/>
    <property type="evidence" value="ECO:0007669"/>
    <property type="project" value="InterPro"/>
</dbReference>
<dbReference type="InterPro" id="IPR001227">
    <property type="entry name" value="Ac_transferase_dom_sf"/>
</dbReference>
<dbReference type="Gene3D" id="3.10.129.110">
    <property type="entry name" value="Polyketide synthase dehydratase"/>
    <property type="match status" value="1"/>
</dbReference>
<dbReference type="GO" id="GO:0006633">
    <property type="term" value="P:fatty acid biosynthetic process"/>
    <property type="evidence" value="ECO:0007669"/>
    <property type="project" value="InterPro"/>
</dbReference>
<dbReference type="Pfam" id="PF23114">
    <property type="entry name" value="NAD-bd_HRPKS_sdrA"/>
    <property type="match status" value="1"/>
</dbReference>
<evidence type="ECO:0000313" key="11">
    <source>
        <dbReference type="EMBL" id="KAH7358079.1"/>
    </source>
</evidence>
<dbReference type="SMART" id="SM00827">
    <property type="entry name" value="PKS_AT"/>
    <property type="match status" value="1"/>
</dbReference>
<dbReference type="Pfam" id="PF00550">
    <property type="entry name" value="PP-binding"/>
    <property type="match status" value="1"/>
</dbReference>
<dbReference type="SUPFAM" id="SSF51735">
    <property type="entry name" value="NAD(P)-binding Rossmann-fold domains"/>
    <property type="match status" value="2"/>
</dbReference>
<dbReference type="InterPro" id="IPR020843">
    <property type="entry name" value="ER"/>
</dbReference>
<name>A0A8K0TAL9_9PEZI</name>
<dbReference type="Proteomes" id="UP000813385">
    <property type="component" value="Unassembled WGS sequence"/>
</dbReference>
<gene>
    <name evidence="11" type="ORF">B0T11DRAFT_227779</name>
</gene>
<dbReference type="GO" id="GO:0004315">
    <property type="term" value="F:3-oxoacyl-[acyl-carrier-protein] synthase activity"/>
    <property type="evidence" value="ECO:0007669"/>
    <property type="project" value="InterPro"/>
</dbReference>
<dbReference type="InterPro" id="IPR009081">
    <property type="entry name" value="PP-bd_ACP"/>
</dbReference>
<dbReference type="InterPro" id="IPR036736">
    <property type="entry name" value="ACP-like_sf"/>
</dbReference>